<dbReference type="EMBL" id="BSNF01000001">
    <property type="protein sequence ID" value="GLQ05934.1"/>
    <property type="molecule type" value="Genomic_DNA"/>
</dbReference>
<protein>
    <submittedName>
        <fullName evidence="4">Oxidoreductase</fullName>
    </submittedName>
</protein>
<dbReference type="InterPro" id="IPR002347">
    <property type="entry name" value="SDR_fam"/>
</dbReference>
<evidence type="ECO:0000256" key="2">
    <source>
        <dbReference type="ARBA" id="ARBA00023002"/>
    </source>
</evidence>
<comment type="caution">
    <text evidence="4">The sequence shown here is derived from an EMBL/GenBank/DDBJ whole genome shotgun (WGS) entry which is preliminary data.</text>
</comment>
<dbReference type="Gene3D" id="3.40.50.720">
    <property type="entry name" value="NAD(P)-binding Rossmann-like Domain"/>
    <property type="match status" value="1"/>
</dbReference>
<keyword evidence="2" id="KW-0560">Oxidoreductase</keyword>
<evidence type="ECO:0000313" key="4">
    <source>
        <dbReference type="EMBL" id="GLQ05934.1"/>
    </source>
</evidence>
<evidence type="ECO:0000256" key="3">
    <source>
        <dbReference type="SAM" id="Phobius"/>
    </source>
</evidence>
<keyword evidence="5" id="KW-1185">Reference proteome</keyword>
<dbReference type="PANTHER" id="PTHR44196:SF1">
    <property type="entry name" value="DEHYDROGENASE_REDUCTASE SDR FAMILY MEMBER 7B"/>
    <property type="match status" value="1"/>
</dbReference>
<proteinExistence type="inferred from homology"/>
<evidence type="ECO:0000313" key="5">
    <source>
        <dbReference type="Proteomes" id="UP001161409"/>
    </source>
</evidence>
<keyword evidence="3" id="KW-0812">Transmembrane</keyword>
<accession>A0ABQ5U3S4</accession>
<dbReference type="SUPFAM" id="SSF51735">
    <property type="entry name" value="NAD(P)-binding Rossmann-fold domains"/>
    <property type="match status" value="1"/>
</dbReference>
<reference evidence="4" key="2">
    <citation type="submission" date="2023-01" db="EMBL/GenBank/DDBJ databases">
        <title>Draft genome sequence of Sneathiella chinensis strain NBRC 103408.</title>
        <authorList>
            <person name="Sun Q."/>
            <person name="Mori K."/>
        </authorList>
    </citation>
    <scope>NUCLEOTIDE SEQUENCE</scope>
    <source>
        <strain evidence="4">NBRC 103408</strain>
    </source>
</reference>
<evidence type="ECO:0000256" key="1">
    <source>
        <dbReference type="ARBA" id="ARBA00006484"/>
    </source>
</evidence>
<feature type="transmembrane region" description="Helical" evidence="3">
    <location>
        <begin position="244"/>
        <end position="263"/>
    </location>
</feature>
<dbReference type="InterPro" id="IPR036291">
    <property type="entry name" value="NAD(P)-bd_dom_sf"/>
</dbReference>
<comment type="similarity">
    <text evidence="1">Belongs to the short-chain dehydrogenases/reductases (SDR) family.</text>
</comment>
<organism evidence="4 5">
    <name type="scientific">Sneathiella chinensis</name>
    <dbReference type="NCBI Taxonomy" id="349750"/>
    <lineage>
        <taxon>Bacteria</taxon>
        <taxon>Pseudomonadati</taxon>
        <taxon>Pseudomonadota</taxon>
        <taxon>Alphaproteobacteria</taxon>
        <taxon>Sneathiellales</taxon>
        <taxon>Sneathiellaceae</taxon>
        <taxon>Sneathiella</taxon>
    </lineage>
</organism>
<dbReference type="PANTHER" id="PTHR44196">
    <property type="entry name" value="DEHYDROGENASE/REDUCTASE SDR FAMILY MEMBER 7B"/>
    <property type="match status" value="1"/>
</dbReference>
<gene>
    <name evidence="4" type="ORF">GCM10007924_11550</name>
</gene>
<sequence>MIRSQLSGVKAIKSGEETVLSEKPSVWIIGGSSGIGRHLALELAGRDQSVVVSARRQSALEELASQKPDHLRAVPLDIADEEQVRSVADALFKEGRGPDCVILNAGIYEPMSVQNYSAARARKVMDINYLGLVRVIEAVLPHFQAEGRGHLVIVASVAGYQGLPLSLAYGPSKAALINHCEALRVELAGTDIRVQVVNPGFVRTPLTSGNRFPMPFLMEPEEAARRIVRGMASNRFEIAFPTRFVFLLKLMKLLPYALSLYLVRRATRK</sequence>
<dbReference type="Proteomes" id="UP001161409">
    <property type="component" value="Unassembled WGS sequence"/>
</dbReference>
<dbReference type="Pfam" id="PF00106">
    <property type="entry name" value="adh_short"/>
    <property type="match status" value="1"/>
</dbReference>
<reference evidence="4" key="1">
    <citation type="journal article" date="2014" name="Int. J. Syst. Evol. Microbiol.">
        <title>Complete genome of a new Firmicutes species belonging to the dominant human colonic microbiota ('Ruminococcus bicirculans') reveals two chromosomes and a selective capacity to utilize plant glucans.</title>
        <authorList>
            <consortium name="NISC Comparative Sequencing Program"/>
            <person name="Wegmann U."/>
            <person name="Louis P."/>
            <person name="Goesmann A."/>
            <person name="Henrissat B."/>
            <person name="Duncan S.H."/>
            <person name="Flint H.J."/>
        </authorList>
    </citation>
    <scope>NUCLEOTIDE SEQUENCE</scope>
    <source>
        <strain evidence="4">NBRC 103408</strain>
    </source>
</reference>
<name>A0ABQ5U3S4_9PROT</name>
<keyword evidence="3" id="KW-0472">Membrane</keyword>
<dbReference type="PRINTS" id="PR00081">
    <property type="entry name" value="GDHRDH"/>
</dbReference>
<keyword evidence="3" id="KW-1133">Transmembrane helix</keyword>